<dbReference type="InterPro" id="IPR000215">
    <property type="entry name" value="Serpin_fam"/>
</dbReference>
<evidence type="ECO:0000313" key="4">
    <source>
        <dbReference type="EMBL" id="GAH14243.1"/>
    </source>
</evidence>
<feature type="region of interest" description="Disordered" evidence="2">
    <location>
        <begin position="1"/>
        <end position="21"/>
    </location>
</feature>
<accession>X1F090</accession>
<feature type="non-terminal residue" evidence="4">
    <location>
        <position position="1"/>
    </location>
</feature>
<dbReference type="SUPFAM" id="SSF56574">
    <property type="entry name" value="Serpins"/>
    <property type="match status" value="1"/>
</dbReference>
<feature type="coiled-coil region" evidence="1">
    <location>
        <begin position="24"/>
        <end position="51"/>
    </location>
</feature>
<comment type="caution">
    <text evidence="4">The sequence shown here is derived from an EMBL/GenBank/DDBJ whole genome shotgun (WGS) entry which is preliminary data.</text>
</comment>
<evidence type="ECO:0000259" key="3">
    <source>
        <dbReference type="Pfam" id="PF00079"/>
    </source>
</evidence>
<dbReference type="EMBL" id="BART01035413">
    <property type="protein sequence ID" value="GAH14243.1"/>
    <property type="molecule type" value="Genomic_DNA"/>
</dbReference>
<evidence type="ECO:0000256" key="1">
    <source>
        <dbReference type="SAM" id="Coils"/>
    </source>
</evidence>
<feature type="domain" description="Serpin" evidence="3">
    <location>
        <begin position="60"/>
        <end position="191"/>
    </location>
</feature>
<dbReference type="InterPro" id="IPR036186">
    <property type="entry name" value="Serpin_sf"/>
</dbReference>
<dbReference type="PANTHER" id="PTHR11461:SF211">
    <property type="entry name" value="GH10112P-RELATED"/>
    <property type="match status" value="1"/>
</dbReference>
<protein>
    <recommendedName>
        <fullName evidence="3">Serpin domain-containing protein</fullName>
    </recommendedName>
</protein>
<dbReference type="Gene3D" id="3.30.497.10">
    <property type="entry name" value="Antithrombin, subunit I, domain 2"/>
    <property type="match status" value="1"/>
</dbReference>
<dbReference type="GO" id="GO:0004867">
    <property type="term" value="F:serine-type endopeptidase inhibitor activity"/>
    <property type="evidence" value="ECO:0007669"/>
    <property type="project" value="InterPro"/>
</dbReference>
<dbReference type="InterPro" id="IPR023796">
    <property type="entry name" value="Serpin_dom"/>
</dbReference>
<keyword evidence="1" id="KW-0175">Coiled coil</keyword>
<dbReference type="InterPro" id="IPR042178">
    <property type="entry name" value="Serpin_sf_1"/>
</dbReference>
<proteinExistence type="predicted"/>
<feature type="non-terminal residue" evidence="4">
    <location>
        <position position="192"/>
    </location>
</feature>
<dbReference type="PANTHER" id="PTHR11461">
    <property type="entry name" value="SERINE PROTEASE INHIBITOR, SERPIN"/>
    <property type="match status" value="1"/>
</dbReference>
<organism evidence="4">
    <name type="scientific">marine sediment metagenome</name>
    <dbReference type="NCBI Taxonomy" id="412755"/>
    <lineage>
        <taxon>unclassified sequences</taxon>
        <taxon>metagenomes</taxon>
        <taxon>ecological metagenomes</taxon>
    </lineage>
</organism>
<sequence length="192" mass="21665">SLIHTGMSELNSKLNGSDDDPAKTAEIRAKIVELRKELKAVKANVAQLKAEKKWQEFWAAQKKEHAVGTKLNAELSKVDQYEIRVANALWGEKTYPFDPNYVKTISTHYDTGGGVFPVDFRTNFEAERLKINGWVEEQTNDLIKDALPKGSLNDLTRLVLTNAIYFKGDWSVPFKEENTKDSDFTLSGGDKQ</sequence>
<dbReference type="Pfam" id="PF00079">
    <property type="entry name" value="Serpin"/>
    <property type="match status" value="1"/>
</dbReference>
<reference evidence="4" key="1">
    <citation type="journal article" date="2014" name="Front. Microbiol.">
        <title>High frequency of phylogenetically diverse reductive dehalogenase-homologous genes in deep subseafloor sedimentary metagenomes.</title>
        <authorList>
            <person name="Kawai M."/>
            <person name="Futagami T."/>
            <person name="Toyoda A."/>
            <person name="Takaki Y."/>
            <person name="Nishi S."/>
            <person name="Hori S."/>
            <person name="Arai W."/>
            <person name="Tsubouchi T."/>
            <person name="Morono Y."/>
            <person name="Uchiyama I."/>
            <person name="Ito T."/>
            <person name="Fujiyama A."/>
            <person name="Inagaki F."/>
            <person name="Takami H."/>
        </authorList>
    </citation>
    <scope>NUCLEOTIDE SEQUENCE</scope>
    <source>
        <strain evidence="4">Expedition CK06-06</strain>
    </source>
</reference>
<dbReference type="AlphaFoldDB" id="X1F090"/>
<evidence type="ECO:0000256" key="2">
    <source>
        <dbReference type="SAM" id="MobiDB-lite"/>
    </source>
</evidence>
<gene>
    <name evidence="4" type="ORF">S01H4_60163</name>
</gene>
<dbReference type="GO" id="GO:0005615">
    <property type="term" value="C:extracellular space"/>
    <property type="evidence" value="ECO:0007669"/>
    <property type="project" value="InterPro"/>
</dbReference>
<name>X1F090_9ZZZZ</name>